<evidence type="ECO:0000256" key="1">
    <source>
        <dbReference type="SAM" id="Phobius"/>
    </source>
</evidence>
<protein>
    <recommendedName>
        <fullName evidence="2">Inner membrane protein YgaP-like transmembrane domain-containing protein</fullName>
    </recommendedName>
</protein>
<dbReference type="EMBL" id="FZPC01000015">
    <property type="protein sequence ID" value="SNT14137.1"/>
    <property type="molecule type" value="Genomic_DNA"/>
</dbReference>
<evidence type="ECO:0000313" key="4">
    <source>
        <dbReference type="EMBL" id="SNT14137.1"/>
    </source>
</evidence>
<keyword evidence="5" id="KW-1185">Reference proteome</keyword>
<dbReference type="Pfam" id="PF11127">
    <property type="entry name" value="YgaP-like_TM"/>
    <property type="match status" value="1"/>
</dbReference>
<feature type="transmembrane region" description="Helical" evidence="1">
    <location>
        <begin position="12"/>
        <end position="34"/>
    </location>
</feature>
<dbReference type="EMBL" id="FNEC01000015">
    <property type="protein sequence ID" value="SDJ34456.1"/>
    <property type="molecule type" value="Genomic_DNA"/>
</dbReference>
<keyword evidence="1" id="KW-0812">Transmembrane</keyword>
<evidence type="ECO:0000259" key="2">
    <source>
        <dbReference type="Pfam" id="PF11127"/>
    </source>
</evidence>
<reference evidence="3 6" key="1">
    <citation type="submission" date="2016-10" db="EMBL/GenBank/DDBJ databases">
        <authorList>
            <person name="de Groot N.N."/>
        </authorList>
    </citation>
    <scope>NUCLEOTIDE SEQUENCE [LARGE SCALE GENOMIC DNA]</scope>
    <source>
        <strain evidence="3 6">CCM 7361</strain>
    </source>
</reference>
<organism evidence="3 6">
    <name type="scientific">Pseudomonas delhiensis</name>
    <dbReference type="NCBI Taxonomy" id="366289"/>
    <lineage>
        <taxon>Bacteria</taxon>
        <taxon>Pseudomonadati</taxon>
        <taxon>Pseudomonadota</taxon>
        <taxon>Gammaproteobacteria</taxon>
        <taxon>Pseudomonadales</taxon>
        <taxon>Pseudomonadaceae</taxon>
        <taxon>Pseudomonas</taxon>
    </lineage>
</organism>
<feature type="domain" description="Inner membrane protein YgaP-like transmembrane" evidence="2">
    <location>
        <begin position="1"/>
        <end position="61"/>
    </location>
</feature>
<dbReference type="Proteomes" id="UP000198309">
    <property type="component" value="Unassembled WGS sequence"/>
</dbReference>
<gene>
    <name evidence="3" type="ORF">SAMN05216189_1015122</name>
    <name evidence="4" type="ORF">SAMN06295949_11517</name>
</gene>
<sequence length="65" mass="6947">MKTNVGTVDRAVRIIVGLLLIGLSLAGMIGWWGWIGVVPLATGIFRFCPAYPLLGISTCKACKRA</sequence>
<dbReference type="RefSeq" id="WP_089392212.1">
    <property type="nucleotide sequence ID" value="NZ_FNEC01000015.1"/>
</dbReference>
<proteinExistence type="predicted"/>
<dbReference type="AlphaFoldDB" id="A0A239K705"/>
<evidence type="ECO:0000313" key="3">
    <source>
        <dbReference type="EMBL" id="SDJ34456.1"/>
    </source>
</evidence>
<name>A0A239K705_9PSED</name>
<keyword evidence="1" id="KW-1133">Transmembrane helix</keyword>
<keyword evidence="1" id="KW-0472">Membrane</keyword>
<dbReference type="InterPro" id="IPR021309">
    <property type="entry name" value="YgaP-like_TM"/>
</dbReference>
<evidence type="ECO:0000313" key="6">
    <source>
        <dbReference type="Proteomes" id="UP000199693"/>
    </source>
</evidence>
<reference evidence="4 5" key="2">
    <citation type="submission" date="2017-06" db="EMBL/GenBank/DDBJ databases">
        <authorList>
            <person name="Varghese N."/>
            <person name="Submissions S."/>
        </authorList>
    </citation>
    <scope>NUCLEOTIDE SEQUENCE [LARGE SCALE GENOMIC DNA]</scope>
    <source>
        <strain evidence="4 5">RLD-1</strain>
    </source>
</reference>
<evidence type="ECO:0000313" key="5">
    <source>
        <dbReference type="Proteomes" id="UP000198309"/>
    </source>
</evidence>
<dbReference type="Proteomes" id="UP000199693">
    <property type="component" value="Unassembled WGS sequence"/>
</dbReference>
<accession>A0A239K705</accession>